<accession>A0ABU3WWI2</accession>
<reference evidence="4 5" key="1">
    <citation type="submission" date="2019-10" db="EMBL/GenBank/DDBJ databases">
        <title>Draft Genome Assembly of Rhodococcus zopfii DSM44189.</title>
        <authorList>
            <person name="Sutton J.M."/>
            <person name="Akob D.M."/>
            <person name="Bushman T.J."/>
        </authorList>
    </citation>
    <scope>NUCLEOTIDE SEQUENCE [LARGE SCALE GENOMIC DNA]</scope>
    <source>
        <strain evidence="4 5">DSM 44189</strain>
    </source>
</reference>
<comment type="caution">
    <text evidence="4">The sequence shown here is derived from an EMBL/GenBank/DDBJ whole genome shotgun (WGS) entry which is preliminary data.</text>
</comment>
<dbReference type="InterPro" id="IPR045078">
    <property type="entry name" value="TST/MPST-like"/>
</dbReference>
<organism evidence="4 5">
    <name type="scientific">Rhodococcus zopfii</name>
    <dbReference type="NCBI Taxonomy" id="43772"/>
    <lineage>
        <taxon>Bacteria</taxon>
        <taxon>Bacillati</taxon>
        <taxon>Actinomycetota</taxon>
        <taxon>Actinomycetes</taxon>
        <taxon>Mycobacteriales</taxon>
        <taxon>Nocardiaceae</taxon>
        <taxon>Rhodococcus</taxon>
    </lineage>
</organism>
<sequence>MTASPLVDAARLRSHLGARRLVVLDATVDKTTDGRYVSGRAGFVDDGRIPGSRHADLIADFSDTQAPFPFTRPDAGAFEAAARALGIGADSTVVVYDRRGGAWAARVWWLLRSFGHDDVGVLDGGLRAWVDAGGEVETGVVVSPRAGDFRATVRDGYFADTDAVRAAMNGDGPAGLVCALGRDVFEGRATVAGRAGHIPGSVNVPYPDLLDPTGHIDAHRVRAAVAELDRLPGRAAGRTVIGYCGGGINAAGLALALSVVGITTVEVYDGSLSEWNADPGNPLEIVDG</sequence>
<dbReference type="PANTHER" id="PTHR11364:SF27">
    <property type="entry name" value="SULFURTRANSFERASE"/>
    <property type="match status" value="1"/>
</dbReference>
<evidence type="ECO:0000313" key="4">
    <source>
        <dbReference type="EMBL" id="MDV2477758.1"/>
    </source>
</evidence>
<keyword evidence="2" id="KW-0677">Repeat</keyword>
<evidence type="ECO:0000256" key="1">
    <source>
        <dbReference type="ARBA" id="ARBA00022679"/>
    </source>
</evidence>
<dbReference type="EMBL" id="WBMO01000005">
    <property type="protein sequence ID" value="MDV2477758.1"/>
    <property type="molecule type" value="Genomic_DNA"/>
</dbReference>
<dbReference type="SUPFAM" id="SSF52821">
    <property type="entry name" value="Rhodanese/Cell cycle control phosphatase"/>
    <property type="match status" value="2"/>
</dbReference>
<dbReference type="InterPro" id="IPR001763">
    <property type="entry name" value="Rhodanese-like_dom"/>
</dbReference>
<dbReference type="SMART" id="SM00450">
    <property type="entry name" value="RHOD"/>
    <property type="match status" value="2"/>
</dbReference>
<evidence type="ECO:0000259" key="3">
    <source>
        <dbReference type="PROSITE" id="PS50206"/>
    </source>
</evidence>
<dbReference type="PROSITE" id="PS50206">
    <property type="entry name" value="RHODANESE_3"/>
    <property type="match status" value="2"/>
</dbReference>
<dbReference type="Proteomes" id="UP001275440">
    <property type="component" value="Unassembled WGS sequence"/>
</dbReference>
<dbReference type="Gene3D" id="3.40.250.10">
    <property type="entry name" value="Rhodanese-like domain"/>
    <property type="match status" value="2"/>
</dbReference>
<dbReference type="Pfam" id="PF00581">
    <property type="entry name" value="Rhodanese"/>
    <property type="match status" value="2"/>
</dbReference>
<feature type="domain" description="Rhodanese" evidence="3">
    <location>
        <begin position="183"/>
        <end position="284"/>
    </location>
</feature>
<keyword evidence="1" id="KW-0808">Transferase</keyword>
<protein>
    <submittedName>
        <fullName evidence="4">Sulfurtransferase</fullName>
    </submittedName>
</protein>
<dbReference type="PANTHER" id="PTHR11364">
    <property type="entry name" value="THIOSULFATE SULFERTANSFERASE"/>
    <property type="match status" value="1"/>
</dbReference>
<feature type="domain" description="Rhodanese" evidence="3">
    <location>
        <begin position="45"/>
        <end position="138"/>
    </location>
</feature>
<proteinExistence type="predicted"/>
<name>A0ABU3WWI2_9NOCA</name>
<evidence type="ECO:0000256" key="2">
    <source>
        <dbReference type="ARBA" id="ARBA00022737"/>
    </source>
</evidence>
<keyword evidence="5" id="KW-1185">Reference proteome</keyword>
<dbReference type="InterPro" id="IPR036873">
    <property type="entry name" value="Rhodanese-like_dom_sf"/>
</dbReference>
<evidence type="ECO:0000313" key="5">
    <source>
        <dbReference type="Proteomes" id="UP001275440"/>
    </source>
</evidence>
<dbReference type="CDD" id="cd01448">
    <property type="entry name" value="TST_Repeat_1"/>
    <property type="match status" value="1"/>
</dbReference>
<gene>
    <name evidence="4" type="ORF">F8M49_24535</name>
</gene>